<keyword evidence="5 8" id="KW-0012">Acyltransferase</keyword>
<dbReference type="InterPro" id="IPR020616">
    <property type="entry name" value="Thiolase_N"/>
</dbReference>
<evidence type="ECO:0000313" key="11">
    <source>
        <dbReference type="EMBL" id="CAD1836039.1"/>
    </source>
</evidence>
<feature type="active site" description="Proton acceptor" evidence="7">
    <location>
        <position position="418"/>
    </location>
</feature>
<evidence type="ECO:0000256" key="7">
    <source>
        <dbReference type="PIRSR" id="PIRSR000429-1"/>
    </source>
</evidence>
<organism evidence="11">
    <name type="scientific">Ananas comosus var. bracteatus</name>
    <name type="common">red pineapple</name>
    <dbReference type="NCBI Taxonomy" id="296719"/>
    <lineage>
        <taxon>Eukaryota</taxon>
        <taxon>Viridiplantae</taxon>
        <taxon>Streptophyta</taxon>
        <taxon>Embryophyta</taxon>
        <taxon>Tracheophyta</taxon>
        <taxon>Spermatophyta</taxon>
        <taxon>Magnoliopsida</taxon>
        <taxon>Liliopsida</taxon>
        <taxon>Poales</taxon>
        <taxon>Bromeliaceae</taxon>
        <taxon>Bromelioideae</taxon>
        <taxon>Ananas</taxon>
    </lineage>
</organism>
<name>A0A6V7PYQ9_ANACO</name>
<dbReference type="EMBL" id="LR862153">
    <property type="protein sequence ID" value="CAD1836039.1"/>
    <property type="molecule type" value="Genomic_DNA"/>
</dbReference>
<comment type="similarity">
    <text evidence="2 8">Belongs to the thiolase-like superfamily. Thiolase family.</text>
</comment>
<gene>
    <name evidence="11" type="ORF">CB5_LOCUS19250</name>
</gene>
<feature type="domain" description="Thiolase N-terminal" evidence="9">
    <location>
        <begin position="50"/>
        <end position="300"/>
    </location>
</feature>
<evidence type="ECO:0000259" key="10">
    <source>
        <dbReference type="Pfam" id="PF02803"/>
    </source>
</evidence>
<dbReference type="CDD" id="cd00751">
    <property type="entry name" value="thiolase"/>
    <property type="match status" value="1"/>
</dbReference>
<dbReference type="Gene3D" id="3.40.47.10">
    <property type="match status" value="1"/>
</dbReference>
<evidence type="ECO:0000256" key="5">
    <source>
        <dbReference type="ARBA" id="ARBA00023315"/>
    </source>
</evidence>
<dbReference type="PANTHER" id="PTHR43853:SF20">
    <property type="entry name" value="THIOLASE 2, PEROXISOMAL, PUTATIVE, EXPRESSED-RELATED"/>
    <property type="match status" value="1"/>
</dbReference>
<evidence type="ECO:0000256" key="4">
    <source>
        <dbReference type="ARBA" id="ARBA00022946"/>
    </source>
</evidence>
<dbReference type="InterPro" id="IPR020617">
    <property type="entry name" value="Thiolase_C"/>
</dbReference>
<accession>A0A6V7PYQ9</accession>
<dbReference type="Pfam" id="PF02803">
    <property type="entry name" value="Thiolase_C"/>
    <property type="match status" value="1"/>
</dbReference>
<keyword evidence="4" id="KW-0809">Transit peptide</keyword>
<dbReference type="PROSITE" id="PS00098">
    <property type="entry name" value="THIOLASE_1"/>
    <property type="match status" value="1"/>
</dbReference>
<dbReference type="Pfam" id="PF00108">
    <property type="entry name" value="Thiolase_N"/>
    <property type="match status" value="1"/>
</dbReference>
<dbReference type="PIRSF" id="PIRSF000429">
    <property type="entry name" value="Ac-CoA_Ac_transf"/>
    <property type="match status" value="1"/>
</dbReference>
<dbReference type="InterPro" id="IPR016039">
    <property type="entry name" value="Thiolase-like"/>
</dbReference>
<dbReference type="InterPro" id="IPR002155">
    <property type="entry name" value="Thiolase"/>
</dbReference>
<feature type="active site" description="Acyl-thioester intermediate" evidence="7">
    <location>
        <position position="136"/>
    </location>
</feature>
<feature type="active site" description="Proton acceptor" evidence="7">
    <location>
        <position position="386"/>
    </location>
</feature>
<dbReference type="FunFam" id="3.40.47.10:FF:000032">
    <property type="entry name" value="Peroxisomal 3-ketoacyl-CoA thiolase"/>
    <property type="match status" value="1"/>
</dbReference>
<dbReference type="InterPro" id="IPR020613">
    <property type="entry name" value="Thiolase_CS"/>
</dbReference>
<dbReference type="GO" id="GO:0003988">
    <property type="term" value="F:acetyl-CoA C-acyltransferase activity"/>
    <property type="evidence" value="ECO:0007669"/>
    <property type="project" value="UniProtKB-EC"/>
</dbReference>
<evidence type="ECO:0000256" key="6">
    <source>
        <dbReference type="ARBA" id="ARBA00024073"/>
    </source>
</evidence>
<sequence>MEKAINRQRILLRHLQPSPSSDPSTILSGSICSAGDSAAYQRSSCFGDDVVIVAACRTAICKSRRGGFKDTLPEDLLAPLLKALIDKTKVDPSEVGDIVVGTVLAPGSQRAIECRMAAFYAGFPDTVPLRTVNRQCSSGLQAVADVAAAIRAGFYDIGIAAGLESMTVNSVKYDWKINPKIELFAQARDCLLPMGITSENVAHRFGVTRQEQDQAATGGAAAAAGKFKEEIIPIATKIVDPKTGEEKQITVSADDGIRPDTSLSVLAKLKPAFSKDGSTTAGNASQVSDGAGAVLLMRRDVALQKGLPILGIFRSFAAVGVDPAVMGVGPAVAIPAAVKAAGLQIDDIDLFEINEAFASQYVHCCKKLDLDPEKVNVNGGAIAFGHPLGATGARCVSTLLNEMKRRGKDSRFGVISMCIGSGMGAAAVFERGDAVDQLSNAKSIQSINLLSKDVL</sequence>
<keyword evidence="3 8" id="KW-0808">Transferase</keyword>
<dbReference type="SUPFAM" id="SSF53901">
    <property type="entry name" value="Thiolase-like"/>
    <property type="match status" value="1"/>
</dbReference>
<dbReference type="GO" id="GO:0010124">
    <property type="term" value="P:phenylacetate catabolic process"/>
    <property type="evidence" value="ECO:0007669"/>
    <property type="project" value="TreeGrafter"/>
</dbReference>
<evidence type="ECO:0000256" key="2">
    <source>
        <dbReference type="ARBA" id="ARBA00010982"/>
    </source>
</evidence>
<dbReference type="InterPro" id="IPR050215">
    <property type="entry name" value="Thiolase-like_sf_Thiolase"/>
</dbReference>
<dbReference type="PROSITE" id="PS00737">
    <property type="entry name" value="THIOLASE_2"/>
    <property type="match status" value="1"/>
</dbReference>
<dbReference type="InterPro" id="IPR020615">
    <property type="entry name" value="Thiolase_acyl_enz_int_AS"/>
</dbReference>
<dbReference type="AlphaFoldDB" id="A0A6V7PYQ9"/>
<dbReference type="PROSITE" id="PS00099">
    <property type="entry name" value="THIOLASE_3"/>
    <property type="match status" value="1"/>
</dbReference>
<dbReference type="GO" id="GO:0006635">
    <property type="term" value="P:fatty acid beta-oxidation"/>
    <property type="evidence" value="ECO:0007669"/>
    <property type="project" value="TreeGrafter"/>
</dbReference>
<feature type="domain" description="Thiolase C-terminal" evidence="10">
    <location>
        <begin position="309"/>
        <end position="431"/>
    </location>
</feature>
<evidence type="ECO:0000259" key="9">
    <source>
        <dbReference type="Pfam" id="PF00108"/>
    </source>
</evidence>
<dbReference type="PANTHER" id="PTHR43853">
    <property type="entry name" value="3-KETOACYL-COA THIOLASE, PEROXISOMAL"/>
    <property type="match status" value="1"/>
</dbReference>
<reference evidence="11" key="1">
    <citation type="submission" date="2020-07" db="EMBL/GenBank/DDBJ databases">
        <authorList>
            <person name="Lin J."/>
        </authorList>
    </citation>
    <scope>NUCLEOTIDE SEQUENCE</scope>
</reference>
<evidence type="ECO:0000256" key="3">
    <source>
        <dbReference type="ARBA" id="ARBA00022679"/>
    </source>
</evidence>
<protein>
    <recommendedName>
        <fullName evidence="6">acetyl-CoA C-acyltransferase</fullName>
        <ecNumber evidence="6">2.3.1.16</ecNumber>
    </recommendedName>
</protein>
<dbReference type="GO" id="GO:0005777">
    <property type="term" value="C:peroxisome"/>
    <property type="evidence" value="ECO:0007669"/>
    <property type="project" value="TreeGrafter"/>
</dbReference>
<evidence type="ECO:0000256" key="8">
    <source>
        <dbReference type="RuleBase" id="RU003557"/>
    </source>
</evidence>
<dbReference type="NCBIfam" id="TIGR01930">
    <property type="entry name" value="AcCoA-C-Actrans"/>
    <property type="match status" value="1"/>
</dbReference>
<proteinExistence type="inferred from homology"/>
<dbReference type="EC" id="2.3.1.16" evidence="6"/>
<dbReference type="InterPro" id="IPR020610">
    <property type="entry name" value="Thiolase_AS"/>
</dbReference>
<evidence type="ECO:0000256" key="1">
    <source>
        <dbReference type="ARBA" id="ARBA00004872"/>
    </source>
</evidence>
<comment type="pathway">
    <text evidence="1">Lipid metabolism; fatty acid metabolism.</text>
</comment>